<keyword evidence="7" id="KW-0406">Ion transport</keyword>
<evidence type="ECO:0000313" key="17">
    <source>
        <dbReference type="EMBL" id="RKS88768.1"/>
    </source>
</evidence>
<accession>A0AAD1D381</accession>
<keyword evidence="2 11" id="KW-0813">Transport</keyword>
<keyword evidence="5 11" id="KW-0812">Transmembrane</keyword>
<dbReference type="PANTHER" id="PTHR32552:SF81">
    <property type="entry name" value="TONB-DEPENDENT OUTER MEMBRANE RECEPTOR"/>
    <property type="match status" value="1"/>
</dbReference>
<gene>
    <name evidence="16" type="primary">fyuA_4</name>
    <name evidence="17" type="ORF">DFR51_1978</name>
    <name evidence="16" type="ORF">SmB9_01820</name>
</gene>
<dbReference type="InterPro" id="IPR012910">
    <property type="entry name" value="Plug_dom"/>
</dbReference>
<evidence type="ECO:0000256" key="4">
    <source>
        <dbReference type="ARBA" id="ARBA00022496"/>
    </source>
</evidence>
<dbReference type="KEGG" id="smic:SmB9_01820"/>
<sequence length="739" mass="80291">MKSRFRSSLHAAVAVSALAASAPALGQETDAATPTGGIEEIVVTAQKRAQNLQDVPVSVTAFNDTAIREAGFTNSLSIGDQVPNLEIKTFGGVPNIFIRGVGNNDFNASSIGPISIYRDDVVVASTGSQIFSLFDLERIEVVRGPQGTLFGKNTTGGAIQFFSKLPGDEFEGNARFGYGRFDLFEAEAAASLPLGEGLSLRVAGVVRRRDGEKTNLYTGDATINVDEAAARAILRWHPSADTDVRLSIGGGRDRSDYLENKPLGTINGADLFGYTDPYADDANLLNFNGQSRNHSDNLFINLNITQSIGDLTFKSITGYDKSDVDNRVDVDGGPFRIDEITFLTDAKQFTQEFQLAYDSGPLNAIGGLFYFQENLDADSNADLLGELSFADGALPLITRATRKNKAYAIFGQATYEVAPAFRVTLGGRYTIDKVRVTHQADLVPGFFDADIPDGAPVPLVPFARLKDTFKSFSWRVSADYNVTDDVLAYASIDKGFKAGGFNIGIITSVAERTQVDPEYLTSYEIGIKSTLFDRRLRLNLSAFYYDYTDLQVLSVNRQAGSTVPTLGLDNAADAEIKGIELEATALPTDWLDLGLNLGILDAKYKNYLSGAIDPETGEPRDFSGNRLPGAPKLTLSTFAQITIPVGDFETRWRAEYNYTGKKYYNNAQSDLISSGEGYGLLNLRATLADRAKGWELAAWAKNVTGKAYIVDATDTSGFGFVPRYYGERATYGVELSLRF</sequence>
<evidence type="ECO:0000313" key="19">
    <source>
        <dbReference type="Proteomes" id="UP000276029"/>
    </source>
</evidence>
<feature type="chain" id="PRO_5042230390" evidence="13">
    <location>
        <begin position="27"/>
        <end position="739"/>
    </location>
</feature>
<keyword evidence="3 11" id="KW-1134">Transmembrane beta strand</keyword>
<evidence type="ECO:0000256" key="12">
    <source>
        <dbReference type="RuleBase" id="RU003357"/>
    </source>
</evidence>
<dbReference type="GO" id="GO:0006826">
    <property type="term" value="P:iron ion transport"/>
    <property type="evidence" value="ECO:0007669"/>
    <property type="project" value="UniProtKB-KW"/>
</dbReference>
<dbReference type="SUPFAM" id="SSF56935">
    <property type="entry name" value="Porins"/>
    <property type="match status" value="1"/>
</dbReference>
<evidence type="ECO:0000313" key="16">
    <source>
        <dbReference type="EMBL" id="BBE32524.1"/>
    </source>
</evidence>
<evidence type="ECO:0000259" key="14">
    <source>
        <dbReference type="Pfam" id="PF00593"/>
    </source>
</evidence>
<feature type="signal peptide" evidence="13">
    <location>
        <begin position="1"/>
        <end position="26"/>
    </location>
</feature>
<dbReference type="Gene3D" id="2.40.170.20">
    <property type="entry name" value="TonB-dependent receptor, beta-barrel domain"/>
    <property type="match status" value="1"/>
</dbReference>
<reference evidence="17 19" key="2">
    <citation type="submission" date="2018-10" db="EMBL/GenBank/DDBJ databases">
        <title>Genomic Encyclopedia of Type Strains, Phase IV (KMG-IV): sequencing the most valuable type-strain genomes for metagenomic binning, comparative biology and taxonomic classification.</title>
        <authorList>
            <person name="Goeker M."/>
        </authorList>
    </citation>
    <scope>NUCLEOTIDE SEQUENCE [LARGE SCALE GENOMIC DNA]</scope>
    <source>
        <strain evidence="17 19">DSM 19791</strain>
    </source>
</reference>
<comment type="similarity">
    <text evidence="11 12">Belongs to the TonB-dependent receptor family.</text>
</comment>
<evidence type="ECO:0000256" key="11">
    <source>
        <dbReference type="PROSITE-ProRule" id="PRU01360"/>
    </source>
</evidence>
<dbReference type="PANTHER" id="PTHR32552">
    <property type="entry name" value="FERRICHROME IRON RECEPTOR-RELATED"/>
    <property type="match status" value="1"/>
</dbReference>
<dbReference type="PROSITE" id="PS52016">
    <property type="entry name" value="TONB_DEPENDENT_REC_3"/>
    <property type="match status" value="1"/>
</dbReference>
<dbReference type="InterPro" id="IPR000531">
    <property type="entry name" value="Beta-barrel_TonB"/>
</dbReference>
<keyword evidence="6" id="KW-0408">Iron</keyword>
<feature type="domain" description="TonB-dependent receptor plug" evidence="15">
    <location>
        <begin position="52"/>
        <end position="158"/>
    </location>
</feature>
<dbReference type="InterPro" id="IPR036942">
    <property type="entry name" value="Beta-barrel_TonB_sf"/>
</dbReference>
<evidence type="ECO:0000256" key="3">
    <source>
        <dbReference type="ARBA" id="ARBA00022452"/>
    </source>
</evidence>
<dbReference type="AlphaFoldDB" id="A0AAD1D381"/>
<evidence type="ECO:0000256" key="9">
    <source>
        <dbReference type="ARBA" id="ARBA00023136"/>
    </source>
</evidence>
<evidence type="ECO:0000256" key="2">
    <source>
        <dbReference type="ARBA" id="ARBA00022448"/>
    </source>
</evidence>
<organism evidence="16 18">
    <name type="scientific">Sphingosinicella microcystinivorans</name>
    <dbReference type="NCBI Taxonomy" id="335406"/>
    <lineage>
        <taxon>Bacteria</taxon>
        <taxon>Pseudomonadati</taxon>
        <taxon>Pseudomonadota</taxon>
        <taxon>Alphaproteobacteria</taxon>
        <taxon>Sphingomonadales</taxon>
        <taxon>Sphingosinicellaceae</taxon>
        <taxon>Sphingosinicella</taxon>
    </lineage>
</organism>
<dbReference type="GO" id="GO:0009279">
    <property type="term" value="C:cell outer membrane"/>
    <property type="evidence" value="ECO:0007669"/>
    <property type="project" value="UniProtKB-SubCell"/>
</dbReference>
<dbReference type="InterPro" id="IPR039426">
    <property type="entry name" value="TonB-dep_rcpt-like"/>
</dbReference>
<evidence type="ECO:0000313" key="18">
    <source>
        <dbReference type="Proteomes" id="UP000275727"/>
    </source>
</evidence>
<feature type="domain" description="TonB-dependent receptor-like beta-barrel" evidence="14">
    <location>
        <begin position="249"/>
        <end position="703"/>
    </location>
</feature>
<keyword evidence="9 11" id="KW-0472">Membrane</keyword>
<dbReference type="Proteomes" id="UP000276029">
    <property type="component" value="Unassembled WGS sequence"/>
</dbReference>
<evidence type="ECO:0000256" key="5">
    <source>
        <dbReference type="ARBA" id="ARBA00022692"/>
    </source>
</evidence>
<dbReference type="EMBL" id="RBWX01000008">
    <property type="protein sequence ID" value="RKS88768.1"/>
    <property type="molecule type" value="Genomic_DNA"/>
</dbReference>
<proteinExistence type="inferred from homology"/>
<comment type="subcellular location">
    <subcellularLocation>
        <location evidence="1 11">Cell outer membrane</location>
        <topology evidence="1 11">Multi-pass membrane protein</topology>
    </subcellularLocation>
</comment>
<dbReference type="Pfam" id="PF00593">
    <property type="entry name" value="TonB_dep_Rec_b-barrel"/>
    <property type="match status" value="1"/>
</dbReference>
<dbReference type="Pfam" id="PF07715">
    <property type="entry name" value="Plug"/>
    <property type="match status" value="1"/>
</dbReference>
<dbReference type="CDD" id="cd01347">
    <property type="entry name" value="ligand_gated_channel"/>
    <property type="match status" value="1"/>
</dbReference>
<keyword evidence="13" id="KW-0732">Signal</keyword>
<evidence type="ECO:0000256" key="1">
    <source>
        <dbReference type="ARBA" id="ARBA00004571"/>
    </source>
</evidence>
<keyword evidence="4" id="KW-0410">Iron transport</keyword>
<evidence type="ECO:0000256" key="8">
    <source>
        <dbReference type="ARBA" id="ARBA00023077"/>
    </source>
</evidence>
<dbReference type="RefSeq" id="WP_121050430.1">
    <property type="nucleotide sequence ID" value="NZ_AP018711.1"/>
</dbReference>
<evidence type="ECO:0000256" key="7">
    <source>
        <dbReference type="ARBA" id="ARBA00023065"/>
    </source>
</evidence>
<evidence type="ECO:0000259" key="15">
    <source>
        <dbReference type="Pfam" id="PF07715"/>
    </source>
</evidence>
<dbReference type="Proteomes" id="UP000275727">
    <property type="component" value="Chromosome"/>
</dbReference>
<evidence type="ECO:0000256" key="6">
    <source>
        <dbReference type="ARBA" id="ARBA00023004"/>
    </source>
</evidence>
<evidence type="ECO:0000256" key="13">
    <source>
        <dbReference type="SAM" id="SignalP"/>
    </source>
</evidence>
<keyword evidence="8 12" id="KW-0798">TonB box</keyword>
<evidence type="ECO:0000256" key="10">
    <source>
        <dbReference type="ARBA" id="ARBA00023237"/>
    </source>
</evidence>
<keyword evidence="19" id="KW-1185">Reference proteome</keyword>
<name>A0AAD1D381_SPHMI</name>
<protein>
    <submittedName>
        <fullName evidence="17">Iron complex outermembrane receptor protein</fullName>
    </submittedName>
    <submittedName>
        <fullName evidence="16">TonB-dependent receptor</fullName>
    </submittedName>
</protein>
<reference evidence="16 18" key="1">
    <citation type="submission" date="2018-06" db="EMBL/GenBank/DDBJ databases">
        <title>Complete Genome Sequence of the Microcystin-Degrading Bacterium Sphingosinicella microcystinivorans Strain B-9.</title>
        <authorList>
            <person name="Jin H."/>
            <person name="Nishizawa T."/>
            <person name="Guo Y."/>
            <person name="Nishizawa A."/>
            <person name="Park H."/>
            <person name="Kato H."/>
            <person name="Tsuji K."/>
            <person name="Harada K."/>
        </authorList>
    </citation>
    <scope>NUCLEOTIDE SEQUENCE [LARGE SCALE GENOMIC DNA]</scope>
    <source>
        <strain evidence="16 18">B9</strain>
    </source>
</reference>
<dbReference type="EMBL" id="AP018711">
    <property type="protein sequence ID" value="BBE32524.1"/>
    <property type="molecule type" value="Genomic_DNA"/>
</dbReference>
<keyword evidence="10 11" id="KW-0998">Cell outer membrane</keyword>
<keyword evidence="16" id="KW-0675">Receptor</keyword>